<dbReference type="InterPro" id="IPR058625">
    <property type="entry name" value="MdtA-like_BSH"/>
</dbReference>
<keyword evidence="8" id="KW-1185">Reference proteome</keyword>
<accession>A0A1Y5R718</accession>
<dbReference type="AlphaFoldDB" id="A0A1Y5R718"/>
<feature type="domain" description="Multidrug resistance protein MdtA-like barrel-sandwich hybrid" evidence="4">
    <location>
        <begin position="71"/>
        <end position="191"/>
    </location>
</feature>
<protein>
    <submittedName>
        <fullName evidence="7">Efflux pump periplasmic linker BepF</fullName>
    </submittedName>
</protein>
<feature type="coiled-coil region" evidence="2">
    <location>
        <begin position="142"/>
        <end position="169"/>
    </location>
</feature>
<evidence type="ECO:0000313" key="8">
    <source>
        <dbReference type="Proteomes" id="UP000193827"/>
    </source>
</evidence>
<evidence type="ECO:0000259" key="5">
    <source>
        <dbReference type="Pfam" id="PF25954"/>
    </source>
</evidence>
<dbReference type="GO" id="GO:0015562">
    <property type="term" value="F:efflux transmembrane transporter activity"/>
    <property type="evidence" value="ECO:0007669"/>
    <property type="project" value="TreeGrafter"/>
</dbReference>
<proteinExistence type="inferred from homology"/>
<dbReference type="Gene3D" id="2.40.420.20">
    <property type="match status" value="1"/>
</dbReference>
<dbReference type="InterPro" id="IPR058792">
    <property type="entry name" value="Beta-barrel_RND_2"/>
</dbReference>
<dbReference type="PANTHER" id="PTHR30469:SF11">
    <property type="entry name" value="BLL4320 PROTEIN"/>
    <property type="match status" value="1"/>
</dbReference>
<dbReference type="SUPFAM" id="SSF111369">
    <property type="entry name" value="HlyD-like secretion proteins"/>
    <property type="match status" value="1"/>
</dbReference>
<dbReference type="Pfam" id="PF25917">
    <property type="entry name" value="BSH_RND"/>
    <property type="match status" value="1"/>
</dbReference>
<keyword evidence="2" id="KW-0175">Coiled coil</keyword>
<evidence type="ECO:0000259" key="6">
    <source>
        <dbReference type="Pfam" id="PF25989"/>
    </source>
</evidence>
<dbReference type="InterPro" id="IPR006143">
    <property type="entry name" value="RND_pump_MFP"/>
</dbReference>
<feature type="domain" description="YknX-like C-terminal permuted SH3-like" evidence="6">
    <location>
        <begin position="283"/>
        <end position="350"/>
    </location>
</feature>
<dbReference type="FunFam" id="2.40.30.170:FF:000010">
    <property type="entry name" value="Efflux RND transporter periplasmic adaptor subunit"/>
    <property type="match status" value="1"/>
</dbReference>
<dbReference type="Gene3D" id="2.40.50.100">
    <property type="match status" value="1"/>
</dbReference>
<evidence type="ECO:0000313" key="7">
    <source>
        <dbReference type="EMBL" id="SLN10644.1"/>
    </source>
</evidence>
<sequence length="365" mass="39596">MSVWKQFLVLCLLAGVAYGGYMAYFTYFAPTAPTASEQAGPRPVSVELARAELRVLKQTIEAVGTTRARQSVEIVPETEGRIVEINIKPGAQVAKGDVLARLDDTIERANFTEAEARLTQQRQSLDRINVLRKTNAVARASQEEATALLAEATAQLDRARRRLEERTIRAPFNGIVGLTDVDLGARVAEGDLLTRLDDLSEIEVEFSLPETLFAQIRPGQAISATSSAFKDREFAGRIEALDSRIDPVGRSFKTRAIIPNPDHILPAGMFMSITLTLSESNELVVPEEAIIFQAADTYVFVIKDGKALRQPVQTGQRLGGIVAVVSGLEQGDLIVVRGLQRVRDGSPVNVLGDDPTPAMTTDGGS</sequence>
<name>A0A1Y5R718_9RHOB</name>
<dbReference type="Gene3D" id="1.10.287.470">
    <property type="entry name" value="Helix hairpin bin"/>
    <property type="match status" value="1"/>
</dbReference>
<dbReference type="InterPro" id="IPR058637">
    <property type="entry name" value="YknX-like_C"/>
</dbReference>
<evidence type="ECO:0000259" key="4">
    <source>
        <dbReference type="Pfam" id="PF25917"/>
    </source>
</evidence>
<evidence type="ECO:0000256" key="2">
    <source>
        <dbReference type="SAM" id="Coils"/>
    </source>
</evidence>
<reference evidence="7 8" key="1">
    <citation type="submission" date="2017-03" db="EMBL/GenBank/DDBJ databases">
        <authorList>
            <person name="Afonso C.L."/>
            <person name="Miller P.J."/>
            <person name="Scott M.A."/>
            <person name="Spackman E."/>
            <person name="Goraichik I."/>
            <person name="Dimitrov K.M."/>
            <person name="Suarez D.L."/>
            <person name="Swayne D.E."/>
        </authorList>
    </citation>
    <scope>NUCLEOTIDE SEQUENCE [LARGE SCALE GENOMIC DNA]</scope>
    <source>
        <strain evidence="7 8">CECT 8287</strain>
    </source>
</reference>
<feature type="region of interest" description="Disordered" evidence="3">
    <location>
        <begin position="346"/>
        <end position="365"/>
    </location>
</feature>
<gene>
    <name evidence="7" type="primary">bepF</name>
    <name evidence="7" type="ORF">PEL8287_00183</name>
</gene>
<dbReference type="NCBIfam" id="TIGR01730">
    <property type="entry name" value="RND_mfp"/>
    <property type="match status" value="1"/>
</dbReference>
<dbReference type="GO" id="GO:1990281">
    <property type="term" value="C:efflux pump complex"/>
    <property type="evidence" value="ECO:0007669"/>
    <property type="project" value="TreeGrafter"/>
</dbReference>
<dbReference type="Gene3D" id="2.40.30.170">
    <property type="match status" value="1"/>
</dbReference>
<comment type="similarity">
    <text evidence="1">Belongs to the membrane fusion protein (MFP) (TC 8.A.1) family.</text>
</comment>
<feature type="domain" description="CusB-like beta-barrel" evidence="5">
    <location>
        <begin position="204"/>
        <end position="276"/>
    </location>
</feature>
<dbReference type="Pfam" id="PF25954">
    <property type="entry name" value="Beta-barrel_RND_2"/>
    <property type="match status" value="1"/>
</dbReference>
<dbReference type="PANTHER" id="PTHR30469">
    <property type="entry name" value="MULTIDRUG RESISTANCE PROTEIN MDTA"/>
    <property type="match status" value="1"/>
</dbReference>
<evidence type="ECO:0000256" key="1">
    <source>
        <dbReference type="ARBA" id="ARBA00009477"/>
    </source>
</evidence>
<dbReference type="Proteomes" id="UP000193827">
    <property type="component" value="Unassembled WGS sequence"/>
</dbReference>
<organism evidence="7 8">
    <name type="scientific">Roseovarius litorisediminis</name>
    <dbReference type="NCBI Taxonomy" id="1312363"/>
    <lineage>
        <taxon>Bacteria</taxon>
        <taxon>Pseudomonadati</taxon>
        <taxon>Pseudomonadota</taxon>
        <taxon>Alphaproteobacteria</taxon>
        <taxon>Rhodobacterales</taxon>
        <taxon>Roseobacteraceae</taxon>
        <taxon>Roseovarius</taxon>
    </lineage>
</organism>
<evidence type="ECO:0000256" key="3">
    <source>
        <dbReference type="SAM" id="MobiDB-lite"/>
    </source>
</evidence>
<dbReference type="EMBL" id="FWFL01000001">
    <property type="protein sequence ID" value="SLN10644.1"/>
    <property type="molecule type" value="Genomic_DNA"/>
</dbReference>
<dbReference type="Pfam" id="PF25989">
    <property type="entry name" value="YknX_C"/>
    <property type="match status" value="1"/>
</dbReference>